<evidence type="ECO:0000256" key="1">
    <source>
        <dbReference type="SAM" id="MobiDB-lite"/>
    </source>
</evidence>
<feature type="compositionally biased region" description="Polar residues" evidence="1">
    <location>
        <begin position="287"/>
        <end position="300"/>
    </location>
</feature>
<dbReference type="EMBL" id="MNAD01001083">
    <property type="protein sequence ID" value="OJT08082.1"/>
    <property type="molecule type" value="Genomic_DNA"/>
</dbReference>
<organism evidence="2 3">
    <name type="scientific">Trametes pubescens</name>
    <name type="common">White-rot fungus</name>
    <dbReference type="NCBI Taxonomy" id="154538"/>
    <lineage>
        <taxon>Eukaryota</taxon>
        <taxon>Fungi</taxon>
        <taxon>Dikarya</taxon>
        <taxon>Basidiomycota</taxon>
        <taxon>Agaricomycotina</taxon>
        <taxon>Agaricomycetes</taxon>
        <taxon>Polyporales</taxon>
        <taxon>Polyporaceae</taxon>
        <taxon>Trametes</taxon>
    </lineage>
</organism>
<name>A0A1M2VKK9_TRAPU</name>
<accession>A0A1M2VKK9</accession>
<dbReference type="OrthoDB" id="2755359at2759"/>
<feature type="region of interest" description="Disordered" evidence="1">
    <location>
        <begin position="1"/>
        <end position="60"/>
    </location>
</feature>
<feature type="region of interest" description="Disordered" evidence="1">
    <location>
        <begin position="260"/>
        <end position="301"/>
    </location>
</feature>
<sequence length="745" mass="80046">MSTFVTNTSSGPRPSITVRPHTDIPRRRKASEIDDAEDEPARPTKKSKQSHGPEQASASLRPLGIVLTSFQNYQRLAKMSLIGTGRKRVRNEGKAVGLRNRFIKSQRNIPVQPDNTGSAQFAFTFVPAPFQPRQDAMEDIEESLPTMDIDLVVQTSPVFPQHLQVPMSIDGPQTVGSTEVSASISTLDTEMEIVSEHVLARDAAASSSGDEDKVMVDAPQVAVPDVKSFISRFLARAAAAATAVPRQAIHFNKTIQPKGAIRGVGKTSSRKIHAAATPYARTGRRQALTSAPRSSKSRNAPDNLLHHLAATTPSAIEPLIPSDDLVASAAEAVVHSAALEILEGSPAPVDENDLEKLLADTKNTSEAQEIEVFYDALEGMEHEGTHTSLPPSPVLSSPQLLSMTSAPHNCDDDACIACLLRTTDVTQAPNSPPSFCNVDSADSSAYASEIDEFSIESAPYSVVADPAAWLLRDAPVLLDPEEEEIVIVVPVEDTLETEILPVVADPCMGSLFAHLDKWSCEDSVHVLPTTSYADVLMPSGSDIWYDAMDDSVSPSASFGDIHMTYDVSYSDFMDGILADHTHYPAPPSPALPATGLMTDIDYSLPLASHPYTTIGNYDITTLLGSPLEPRWASSFFFPTSPRAAADPLGLGTDACLNSLSMDLDRDITTASYLTAASYNALASGLDYTMHTTPAEQPTCSTRLPRGDSVLAMLEDAPYMDRMDFAVSPVPTPDPAPVLPGAWREN</sequence>
<keyword evidence="3" id="KW-1185">Reference proteome</keyword>
<reference evidence="2 3" key="1">
    <citation type="submission" date="2016-10" db="EMBL/GenBank/DDBJ databases">
        <title>Genome sequence of the basidiomycete white-rot fungus Trametes pubescens.</title>
        <authorList>
            <person name="Makela M.R."/>
            <person name="Granchi Z."/>
            <person name="Peng M."/>
            <person name="De Vries R.P."/>
            <person name="Grigoriev I."/>
            <person name="Riley R."/>
            <person name="Hilden K."/>
        </authorList>
    </citation>
    <scope>NUCLEOTIDE SEQUENCE [LARGE SCALE GENOMIC DNA]</scope>
    <source>
        <strain evidence="2 3">FBCC735</strain>
    </source>
</reference>
<proteinExistence type="predicted"/>
<dbReference type="AlphaFoldDB" id="A0A1M2VKK9"/>
<gene>
    <name evidence="2" type="ORF">TRAPUB_1017</name>
</gene>
<comment type="caution">
    <text evidence="2">The sequence shown here is derived from an EMBL/GenBank/DDBJ whole genome shotgun (WGS) entry which is preliminary data.</text>
</comment>
<dbReference type="Proteomes" id="UP000184267">
    <property type="component" value="Unassembled WGS sequence"/>
</dbReference>
<evidence type="ECO:0000313" key="3">
    <source>
        <dbReference type="Proteomes" id="UP000184267"/>
    </source>
</evidence>
<feature type="compositionally biased region" description="Polar residues" evidence="1">
    <location>
        <begin position="1"/>
        <end position="12"/>
    </location>
</feature>
<dbReference type="OMA" id="SAPHNCD"/>
<evidence type="ECO:0000313" key="2">
    <source>
        <dbReference type="EMBL" id="OJT08082.1"/>
    </source>
</evidence>
<protein>
    <submittedName>
        <fullName evidence="2">Uncharacterized protein</fullName>
    </submittedName>
</protein>